<gene>
    <name evidence="2" type="ORF">AABB24_000564</name>
</gene>
<dbReference type="InterPro" id="IPR013185">
    <property type="entry name" value="Transl_elong_KOW-like"/>
</dbReference>
<keyword evidence="3" id="KW-1185">Reference proteome</keyword>
<dbReference type="Pfam" id="PF08207">
    <property type="entry name" value="EFP_N"/>
    <property type="match status" value="1"/>
</dbReference>
<dbReference type="PANTHER" id="PTHR30053">
    <property type="entry name" value="ELONGATION FACTOR P"/>
    <property type="match status" value="1"/>
</dbReference>
<accession>A0ABD2VH17</accession>
<organism evidence="2 3">
    <name type="scientific">Solanum stoloniferum</name>
    <dbReference type="NCBI Taxonomy" id="62892"/>
    <lineage>
        <taxon>Eukaryota</taxon>
        <taxon>Viridiplantae</taxon>
        <taxon>Streptophyta</taxon>
        <taxon>Embryophyta</taxon>
        <taxon>Tracheophyta</taxon>
        <taxon>Spermatophyta</taxon>
        <taxon>Magnoliopsida</taxon>
        <taxon>eudicotyledons</taxon>
        <taxon>Gunneridae</taxon>
        <taxon>Pentapetalae</taxon>
        <taxon>asterids</taxon>
        <taxon>lamiids</taxon>
        <taxon>Solanales</taxon>
        <taxon>Solanaceae</taxon>
        <taxon>Solanoideae</taxon>
        <taxon>Solaneae</taxon>
        <taxon>Solanum</taxon>
    </lineage>
</organism>
<evidence type="ECO:0000313" key="3">
    <source>
        <dbReference type="Proteomes" id="UP001627284"/>
    </source>
</evidence>
<dbReference type="InterPro" id="IPR008991">
    <property type="entry name" value="Translation_prot_SH3-like_sf"/>
</dbReference>
<evidence type="ECO:0000313" key="2">
    <source>
        <dbReference type="EMBL" id="KAL3379990.1"/>
    </source>
</evidence>
<evidence type="ECO:0000259" key="1">
    <source>
        <dbReference type="Pfam" id="PF08207"/>
    </source>
</evidence>
<dbReference type="SUPFAM" id="SSF50104">
    <property type="entry name" value="Translation proteins SH3-like domain"/>
    <property type="match status" value="1"/>
</dbReference>
<feature type="domain" description="Translation elongation factor KOW-like" evidence="1">
    <location>
        <begin position="80"/>
        <end position="135"/>
    </location>
</feature>
<reference evidence="2 3" key="1">
    <citation type="submission" date="2024-05" db="EMBL/GenBank/DDBJ databases">
        <title>De novo assembly of an allotetraploid wild potato.</title>
        <authorList>
            <person name="Hosaka A.J."/>
        </authorList>
    </citation>
    <scope>NUCLEOTIDE SEQUENCE [LARGE SCALE GENOMIC DNA]</scope>
    <source>
        <tissue evidence="2">Young leaves</tissue>
    </source>
</reference>
<dbReference type="InterPro" id="IPR014722">
    <property type="entry name" value="Rib_uL2_dom2"/>
</dbReference>
<dbReference type="FunFam" id="2.30.30.30:FF:000003">
    <property type="entry name" value="Elongation factor P"/>
    <property type="match status" value="1"/>
</dbReference>
<dbReference type="AlphaFoldDB" id="A0ABD2VH17"/>
<dbReference type="Gene3D" id="2.30.30.30">
    <property type="match status" value="1"/>
</dbReference>
<comment type="caution">
    <text evidence="2">The sequence shown here is derived from an EMBL/GenBank/DDBJ whole genome shotgun (WGS) entry which is preliminary data.</text>
</comment>
<protein>
    <recommendedName>
        <fullName evidence="1">Translation elongation factor KOW-like domain-containing protein</fullName>
    </recommendedName>
</protein>
<dbReference type="Proteomes" id="UP001627284">
    <property type="component" value="Unassembled WGS sequence"/>
</dbReference>
<proteinExistence type="predicted"/>
<name>A0ABD2VH17_9SOLN</name>
<dbReference type="InterPro" id="IPR020599">
    <property type="entry name" value="Transl_elong_fac_P/YeiP"/>
</dbReference>
<dbReference type="EMBL" id="JBJKTR010000001">
    <property type="protein sequence ID" value="KAL3379990.1"/>
    <property type="molecule type" value="Genomic_DNA"/>
</dbReference>
<feature type="non-terminal residue" evidence="2">
    <location>
        <position position="1"/>
    </location>
</feature>
<dbReference type="PANTHER" id="PTHR30053:SF14">
    <property type="entry name" value="TRANSLATION ELONGATION FACTOR KOW-LIKE DOMAIN-CONTAINING PROTEIN"/>
    <property type="match status" value="1"/>
</dbReference>
<sequence>RLPVTQSHQKKKKMRVVMNRLSRALWDFKRDSSSTKISRALSTCIQSKQWLPSPYRESRDSLFASPWSATQLRGAKSRGADLKPGNVIEKKGRIYQVVKAQHTTQGRGGAIIQVELRDVDSGSKSNERFRTDETVETVGLSETTCLPTMTAVRSGCTPLPNPLVRLHWVCYCFCRIGGLHIFP</sequence>